<dbReference type="Pfam" id="PF12771">
    <property type="entry name" value="SusD-like_2"/>
    <property type="match status" value="1"/>
</dbReference>
<protein>
    <submittedName>
        <fullName evidence="2">SusD/RagB family nutrient-binding outer membrane lipoprotein</fullName>
    </submittedName>
</protein>
<reference evidence="2 3" key="1">
    <citation type="submission" date="2020-08" db="EMBL/GenBank/DDBJ databases">
        <title>Description of novel Flavobacterium F-408 isolate.</title>
        <authorList>
            <person name="Saticioglu I.B."/>
            <person name="Duman M."/>
            <person name="Altun S."/>
        </authorList>
    </citation>
    <scope>NUCLEOTIDE SEQUENCE [LARGE SCALE GENOMIC DNA]</scope>
    <source>
        <strain evidence="2 3">F-408</strain>
    </source>
</reference>
<dbReference type="EMBL" id="JACRUN010000003">
    <property type="protein sequence ID" value="MBC5834573.1"/>
    <property type="molecule type" value="Genomic_DNA"/>
</dbReference>
<evidence type="ECO:0000313" key="2">
    <source>
        <dbReference type="EMBL" id="MBC5834573.1"/>
    </source>
</evidence>
<evidence type="ECO:0000256" key="1">
    <source>
        <dbReference type="SAM" id="SignalP"/>
    </source>
</evidence>
<comment type="caution">
    <text evidence="2">The sequence shown here is derived from an EMBL/GenBank/DDBJ whole genome shotgun (WGS) entry which is preliminary data.</text>
</comment>
<dbReference type="InterPro" id="IPR041662">
    <property type="entry name" value="SusD-like_2"/>
</dbReference>
<sequence>MKKIILSFASILFLFSCESYLDVNEDQTNNADASNLTPNKMLGGAINNYVTHQQITMNSFGNEMSYVWALNTGYTSSSTRLSFDFTSADEVGLFENAYIFADNFQDIIDKKDVDPRYSYHFAIAKLFKVITMDNVVALYGDVPYSQAFKTDIPQPKYDDDVTIYPKFFAELDEARDLINNPNADVVALGAEDIVFQGNTAKWLEYINTIELRILMRLSKTTNASLITLRNNRFAILNPVFISANVTSNPGYGDATIGQRNPIARVYGINAAGDAFLGGYQQNAAASFASKMLLGQINTADISNGVVDPRRPRHFTAVTNTDQGVSPATAVARMAGFYTGRTGSAGGPATSAAARRNAYLMQLAESYFLQAEAVQRGYMAGSAQALFDQGIQASFAFYNDYSFTDLPNGTLNPATYMTAISTKNGLGWAASANKINCIINQKYLALMQWNGMELYLDHKRTGFPDLPLPSGNTKSSRPNRLIYPSSEYSTNSSNVPSISVADLFVINSKTPAFLQ</sequence>
<feature type="signal peptide" evidence="1">
    <location>
        <begin position="1"/>
        <end position="21"/>
    </location>
</feature>
<dbReference type="SUPFAM" id="SSF48452">
    <property type="entry name" value="TPR-like"/>
    <property type="match status" value="1"/>
</dbReference>
<feature type="chain" id="PRO_5045755228" evidence="1">
    <location>
        <begin position="22"/>
        <end position="514"/>
    </location>
</feature>
<gene>
    <name evidence="2" type="ORF">H8R27_06705</name>
</gene>
<accession>A0ABR7IXX1</accession>
<evidence type="ECO:0000313" key="3">
    <source>
        <dbReference type="Proteomes" id="UP000605990"/>
    </source>
</evidence>
<proteinExistence type="predicted"/>
<dbReference type="RefSeq" id="WP_166127118.1">
    <property type="nucleotide sequence ID" value="NZ_JAANOQ010000004.1"/>
</dbReference>
<dbReference type="Gene3D" id="1.25.40.390">
    <property type="match status" value="1"/>
</dbReference>
<name>A0ABR7IXX1_9FLAO</name>
<dbReference type="Proteomes" id="UP000605990">
    <property type="component" value="Unassembled WGS sequence"/>
</dbReference>
<keyword evidence="3" id="KW-1185">Reference proteome</keyword>
<dbReference type="InterPro" id="IPR011990">
    <property type="entry name" value="TPR-like_helical_dom_sf"/>
</dbReference>
<keyword evidence="2" id="KW-0449">Lipoprotein</keyword>
<keyword evidence="1" id="KW-0732">Signal</keyword>
<organism evidence="2 3">
    <name type="scientific">Flavobacterium bernardetii</name>
    <dbReference type="NCBI Taxonomy" id="2813823"/>
    <lineage>
        <taxon>Bacteria</taxon>
        <taxon>Pseudomonadati</taxon>
        <taxon>Bacteroidota</taxon>
        <taxon>Flavobacteriia</taxon>
        <taxon>Flavobacteriales</taxon>
        <taxon>Flavobacteriaceae</taxon>
        <taxon>Flavobacterium</taxon>
    </lineage>
</organism>